<comment type="catalytic activity">
    <reaction evidence="1">
        <text>Release of any N-terminal amino acid, including proline, that is linked to proline, even from a dipeptide or tripeptide.</text>
        <dbReference type="EC" id="3.4.11.9"/>
    </reaction>
</comment>
<keyword evidence="5 8" id="KW-0479">Metal-binding</keyword>
<keyword evidence="11" id="KW-0031">Aminopeptidase</keyword>
<protein>
    <recommendedName>
        <fullName evidence="4">Xaa-Pro aminopeptidase</fullName>
        <ecNumber evidence="4">3.4.11.9</ecNumber>
    </recommendedName>
</protein>
<evidence type="ECO:0000256" key="3">
    <source>
        <dbReference type="ARBA" id="ARBA00008766"/>
    </source>
</evidence>
<evidence type="ECO:0000256" key="9">
    <source>
        <dbReference type="SAM" id="MobiDB-lite"/>
    </source>
</evidence>
<dbReference type="OMA" id="DSYFWYL"/>
<dbReference type="SUPFAM" id="SSF55920">
    <property type="entry name" value="Creatinase/aminopeptidase"/>
    <property type="match status" value="1"/>
</dbReference>
<proteinExistence type="inferred from homology"/>
<reference evidence="11 12" key="1">
    <citation type="submission" date="2018-06" db="EMBL/GenBank/DDBJ databases">
        <authorList>
            <consortium name="Pathogen Informatics"/>
            <person name="Doyle S."/>
        </authorList>
    </citation>
    <scope>NUCLEOTIDE SEQUENCE [LARGE SCALE GENOMIC DNA]</scope>
    <source>
        <strain evidence="11 12">NCTC11820</strain>
    </source>
</reference>
<dbReference type="AlphaFoldDB" id="A0A2X2YML7"/>
<dbReference type="InterPro" id="IPR029149">
    <property type="entry name" value="Creatin/AminoP/Spt16_N"/>
</dbReference>
<dbReference type="GO" id="GO:0070006">
    <property type="term" value="F:metalloaminopeptidase activity"/>
    <property type="evidence" value="ECO:0007669"/>
    <property type="project" value="InterPro"/>
</dbReference>
<dbReference type="EC" id="3.4.11.9" evidence="4"/>
<dbReference type="InterPro" id="IPR036005">
    <property type="entry name" value="Creatinase/aminopeptidase-like"/>
</dbReference>
<dbReference type="InterPro" id="IPR052433">
    <property type="entry name" value="X-Pro_dipept-like"/>
</dbReference>
<evidence type="ECO:0000256" key="6">
    <source>
        <dbReference type="ARBA" id="ARBA00022801"/>
    </source>
</evidence>
<dbReference type="SUPFAM" id="SSF53092">
    <property type="entry name" value="Creatinase/prolidase N-terminal domain"/>
    <property type="match status" value="1"/>
</dbReference>
<dbReference type="GO" id="GO:0005829">
    <property type="term" value="C:cytosol"/>
    <property type="evidence" value="ECO:0007669"/>
    <property type="project" value="TreeGrafter"/>
</dbReference>
<dbReference type="Proteomes" id="UP000250245">
    <property type="component" value="Unassembled WGS sequence"/>
</dbReference>
<dbReference type="PANTHER" id="PTHR43226">
    <property type="entry name" value="XAA-PRO AMINOPEPTIDASE 3"/>
    <property type="match status" value="1"/>
</dbReference>
<feature type="region of interest" description="Disordered" evidence="9">
    <location>
        <begin position="1"/>
        <end position="35"/>
    </location>
</feature>
<name>A0A2X2YML7_9ACTO</name>
<dbReference type="Pfam" id="PF05195">
    <property type="entry name" value="AMP_N"/>
    <property type="match status" value="1"/>
</dbReference>
<dbReference type="Pfam" id="PF00557">
    <property type="entry name" value="Peptidase_M24"/>
    <property type="match status" value="1"/>
</dbReference>
<dbReference type="GO" id="GO:0030145">
    <property type="term" value="F:manganese ion binding"/>
    <property type="evidence" value="ECO:0007669"/>
    <property type="project" value="InterPro"/>
</dbReference>
<organism evidence="11 12">
    <name type="scientific">Mobiluncus curtisii</name>
    <dbReference type="NCBI Taxonomy" id="2051"/>
    <lineage>
        <taxon>Bacteria</taxon>
        <taxon>Bacillati</taxon>
        <taxon>Actinomycetota</taxon>
        <taxon>Actinomycetes</taxon>
        <taxon>Actinomycetales</taxon>
        <taxon>Actinomycetaceae</taxon>
        <taxon>Mobiluncus</taxon>
    </lineage>
</organism>
<dbReference type="EMBL" id="UASJ01000001">
    <property type="protein sequence ID" value="SQB64193.1"/>
    <property type="molecule type" value="Genomic_DNA"/>
</dbReference>
<evidence type="ECO:0000256" key="5">
    <source>
        <dbReference type="ARBA" id="ARBA00022723"/>
    </source>
</evidence>
<keyword evidence="11" id="KW-0645">Protease</keyword>
<dbReference type="InterPro" id="IPR000994">
    <property type="entry name" value="Pept_M24"/>
</dbReference>
<accession>A0A2X2YML7</accession>
<comment type="similarity">
    <text evidence="3 8">Belongs to the peptidase M24B family.</text>
</comment>
<dbReference type="SMART" id="SM01011">
    <property type="entry name" value="AMP_N"/>
    <property type="match status" value="1"/>
</dbReference>
<keyword evidence="6 11" id="KW-0378">Hydrolase</keyword>
<evidence type="ECO:0000256" key="1">
    <source>
        <dbReference type="ARBA" id="ARBA00001424"/>
    </source>
</evidence>
<dbReference type="PROSITE" id="PS00491">
    <property type="entry name" value="PROLINE_PEPTIDASE"/>
    <property type="match status" value="1"/>
</dbReference>
<dbReference type="Gene3D" id="3.40.350.10">
    <property type="entry name" value="Creatinase/prolidase N-terminal domain"/>
    <property type="match status" value="1"/>
</dbReference>
<comment type="cofactor">
    <cofactor evidence="2">
        <name>Mn(2+)</name>
        <dbReference type="ChEBI" id="CHEBI:29035"/>
    </cofactor>
</comment>
<dbReference type="PANTHER" id="PTHR43226:SF4">
    <property type="entry name" value="XAA-PRO AMINOPEPTIDASE 3"/>
    <property type="match status" value="1"/>
</dbReference>
<evidence type="ECO:0000256" key="7">
    <source>
        <dbReference type="ARBA" id="ARBA00023211"/>
    </source>
</evidence>
<evidence type="ECO:0000313" key="11">
    <source>
        <dbReference type="EMBL" id="SQB64193.1"/>
    </source>
</evidence>
<evidence type="ECO:0000256" key="2">
    <source>
        <dbReference type="ARBA" id="ARBA00001936"/>
    </source>
</evidence>
<dbReference type="RefSeq" id="WP_004009893.1">
    <property type="nucleotide sequence ID" value="NZ_CAMUDJ010000002.1"/>
</dbReference>
<dbReference type="InterPro" id="IPR007865">
    <property type="entry name" value="Aminopep_P_N"/>
</dbReference>
<evidence type="ECO:0000256" key="8">
    <source>
        <dbReference type="RuleBase" id="RU000590"/>
    </source>
</evidence>
<keyword evidence="7" id="KW-0464">Manganese</keyword>
<dbReference type="GO" id="GO:0006508">
    <property type="term" value="P:proteolysis"/>
    <property type="evidence" value="ECO:0007669"/>
    <property type="project" value="TreeGrafter"/>
</dbReference>
<dbReference type="InterPro" id="IPR001131">
    <property type="entry name" value="Peptidase_M24B_aminopep-P_CS"/>
</dbReference>
<dbReference type="Gene3D" id="3.90.230.10">
    <property type="entry name" value="Creatinase/methionine aminopeptidase superfamily"/>
    <property type="match status" value="1"/>
</dbReference>
<feature type="domain" description="Aminopeptidase P N-terminal" evidence="10">
    <location>
        <begin position="40"/>
        <end position="192"/>
    </location>
</feature>
<dbReference type="CDD" id="cd01087">
    <property type="entry name" value="Prolidase"/>
    <property type="match status" value="1"/>
</dbReference>
<evidence type="ECO:0000313" key="12">
    <source>
        <dbReference type="Proteomes" id="UP000250245"/>
    </source>
</evidence>
<evidence type="ECO:0000256" key="4">
    <source>
        <dbReference type="ARBA" id="ARBA00012574"/>
    </source>
</evidence>
<evidence type="ECO:0000259" key="10">
    <source>
        <dbReference type="SMART" id="SM01011"/>
    </source>
</evidence>
<dbReference type="GeneID" id="55564329"/>
<sequence>MSEQKDTRGKNRSRQPQSKEFKKFIGENWGPRPTDGYERSAAAPYALRRRVTLGEKFKGVRLVIPAGALVVRNNDCDYRFRPHSAFSHLTGLGTDLIPDGVLVLNPVRDGEVGEGEGTHVATVFFRPRASRASEEFYADSRYGELWVGVRPSLEEFERMCGIPCAHLETLPDVLAKDAGQVQIAMISTSDSQATALVNQVREQAGIDPDDAKQLDDSLEEATSELRLIKDDWEIEEMRKAVAATKEGFEEAIRSFPRAVKHFRGERVVEGAFGARAREVGNGLGYDTIAASGEHAATLHWINNDGVVREGDLILIDAGVELDSLYTADITRTLPINGRFNEVQRRVYQAVLDAADAAFEQANQPGCIFSDVHSAAMRVIAQRLDEWGLLPVSWEESLQEDGQYHRRWMVHGTSHHLGIDVHDCAQARREMYNGARLEPGMIFTIEPGLYFRKDDLAVPPEYRGISVRIEDDILVGPGGKCERISQNIPRTVADVEAWIARVQAE</sequence>
<gene>
    <name evidence="11" type="primary">pepPI</name>
    <name evidence="11" type="ORF">NCTC11820_00526</name>
</gene>